<evidence type="ECO:0000313" key="2">
    <source>
        <dbReference type="Proteomes" id="UP001224739"/>
    </source>
</evidence>
<gene>
    <name evidence="1" type="ORF">QSH02_09155</name>
</gene>
<name>A0AAW7CTI6_9GAMM</name>
<dbReference type="RefSeq" id="WP_286039045.1">
    <property type="nucleotide sequence ID" value="NZ_JASVWJ010000004.1"/>
</dbReference>
<dbReference type="AlphaFoldDB" id="A0AAW7CTI6"/>
<proteinExistence type="predicted"/>
<organism evidence="1 2">
    <name type="scientific">Proteus faecis</name>
    <dbReference type="NCBI Taxonomy" id="2050967"/>
    <lineage>
        <taxon>Bacteria</taxon>
        <taxon>Pseudomonadati</taxon>
        <taxon>Pseudomonadota</taxon>
        <taxon>Gammaproteobacteria</taxon>
        <taxon>Enterobacterales</taxon>
        <taxon>Morganellaceae</taxon>
        <taxon>Proteus</taxon>
    </lineage>
</organism>
<comment type="caution">
    <text evidence="1">The sequence shown here is derived from an EMBL/GenBank/DDBJ whole genome shotgun (WGS) entry which is preliminary data.</text>
</comment>
<evidence type="ECO:0008006" key="3">
    <source>
        <dbReference type="Google" id="ProtNLM"/>
    </source>
</evidence>
<dbReference type="GeneID" id="83612533"/>
<dbReference type="Proteomes" id="UP001224739">
    <property type="component" value="Unassembled WGS sequence"/>
</dbReference>
<reference evidence="1" key="1">
    <citation type="submission" date="2023-06" db="EMBL/GenBank/DDBJ databases">
        <title>Acute promotion of culturable opportunistic pathogens and persistent increase of antibiotic resistance following antibiotic exposure in mouse gut microbiota.</title>
        <authorList>
            <person name="Li L."/>
            <person name="Wang B."/>
            <person name="Sun Y."/>
            <person name="Wang M."/>
            <person name="Xu H."/>
        </authorList>
    </citation>
    <scope>NUCLEOTIDE SEQUENCE</scope>
    <source>
        <strain evidence="1">EPA10_1</strain>
    </source>
</reference>
<dbReference type="EMBL" id="JASVWL010000005">
    <property type="protein sequence ID" value="MDL5354994.1"/>
    <property type="molecule type" value="Genomic_DNA"/>
</dbReference>
<accession>A0AAW7CTI6</accession>
<protein>
    <recommendedName>
        <fullName evidence="3">Uracil DNA glycosylase superfamily protein</fullName>
    </recommendedName>
</protein>
<evidence type="ECO:0000313" key="1">
    <source>
        <dbReference type="EMBL" id="MDL5354994.1"/>
    </source>
</evidence>
<sequence>MLYLLNQYSEIINEINFTKFSYVQDKYSGIFLPIPFDEYWLSKPKIMLVGRETAGWNTNNHKNTLKRISHFVENNNIYTIIDEAINRYKQHLQSDSRQKIITKSKSRFKQFYFKLAREINIDPKSIFYANLFAWDYNKQTPLNRPDNEFQEIKNISIKLLATQINYLKPDFIIFATGFSRIDTIIKELCNQYLGGYETSAPVIHQKLWEFRAANATCFRIAHPRAMYGHQEYRIEVIERIKTKIEKEGDLKL</sequence>